<gene>
    <name evidence="1" type="ORF">DPPLL_12810</name>
</gene>
<evidence type="ECO:0008006" key="3">
    <source>
        <dbReference type="Google" id="ProtNLM"/>
    </source>
</evidence>
<dbReference type="EMBL" id="AP025516">
    <property type="protein sequence ID" value="BDD86916.1"/>
    <property type="molecule type" value="Genomic_DNA"/>
</dbReference>
<reference evidence="1 2" key="1">
    <citation type="submission" date="2022-01" db="EMBL/GenBank/DDBJ databases">
        <title>Desulfofustis limnae sp. nov., a novel mesophilic sulfate-reducing bacterium isolated from marsh soil.</title>
        <authorList>
            <person name="Watanabe M."/>
            <person name="Takahashi A."/>
            <person name="Kojima H."/>
            <person name="Fukui M."/>
        </authorList>
    </citation>
    <scope>NUCLEOTIDE SEQUENCE [LARGE SCALE GENOMIC DNA]</scope>
    <source>
        <strain evidence="1 2">PPLL</strain>
    </source>
</reference>
<protein>
    <recommendedName>
        <fullName evidence="3">Replication restart DNA helicase PriA</fullName>
    </recommendedName>
</protein>
<organism evidence="1 2">
    <name type="scientific">Desulfofustis limnaeus</name>
    <dbReference type="NCBI Taxonomy" id="2740163"/>
    <lineage>
        <taxon>Bacteria</taxon>
        <taxon>Pseudomonadati</taxon>
        <taxon>Thermodesulfobacteriota</taxon>
        <taxon>Desulfobulbia</taxon>
        <taxon>Desulfobulbales</taxon>
        <taxon>Desulfocapsaceae</taxon>
        <taxon>Desulfofustis</taxon>
    </lineage>
</organism>
<dbReference type="RefSeq" id="WP_284153981.1">
    <property type="nucleotide sequence ID" value="NZ_AP025516.1"/>
</dbReference>
<keyword evidence="2" id="KW-1185">Reference proteome</keyword>
<evidence type="ECO:0000313" key="2">
    <source>
        <dbReference type="Proteomes" id="UP000830055"/>
    </source>
</evidence>
<proteinExistence type="predicted"/>
<evidence type="ECO:0000313" key="1">
    <source>
        <dbReference type="EMBL" id="BDD86916.1"/>
    </source>
</evidence>
<sequence>MELQISRGCPSCGAPLEMREDDRLTDCAFCDVQSYLVDPGLRRYLLPLAKTAGRDDAATIYFPYLRFKGTVFSCQGRQVNHKILDTTCRGLDEPLVPASLGVRPQAMRVGVVDNSCAGRFIRRAETAAAILQRAALLAGAGGRREAEPLYHRAFIGETVSCIYLPLAVHDDQLYDEVLGRPLGTIDDWSVDMNGSVRFQPQWQPSFLATICPQCGAVMSGERDSLVIHCHNCQSSWSEKGGKFVPVPYRVVSGGGGAALYLPFWRIGVETTGIEMRTMADLLAVTNQPVVINSDHRARGLEFWVPAFKVRPTALLKLARSATLSQMKYPDGEKKLTRPLYPVTLPLKEAIQVLKSLVAEMTVRKQEFLPQLPQLNVAVRQTSLVFLPFASTGHDLVQIHSSLAVASSIVHYGRKL</sequence>
<name>A0ABN6M556_9BACT</name>
<accession>A0ABN6M556</accession>
<dbReference type="Proteomes" id="UP000830055">
    <property type="component" value="Chromosome"/>
</dbReference>